<accession>A0AAD4N3B9</accession>
<evidence type="ECO:0000313" key="2">
    <source>
        <dbReference type="Proteomes" id="UP001201812"/>
    </source>
</evidence>
<organism evidence="1 2">
    <name type="scientific">Ditylenchus destructor</name>
    <dbReference type="NCBI Taxonomy" id="166010"/>
    <lineage>
        <taxon>Eukaryota</taxon>
        <taxon>Metazoa</taxon>
        <taxon>Ecdysozoa</taxon>
        <taxon>Nematoda</taxon>
        <taxon>Chromadorea</taxon>
        <taxon>Rhabditida</taxon>
        <taxon>Tylenchina</taxon>
        <taxon>Tylenchomorpha</taxon>
        <taxon>Sphaerularioidea</taxon>
        <taxon>Anguinidae</taxon>
        <taxon>Anguininae</taxon>
        <taxon>Ditylenchus</taxon>
    </lineage>
</organism>
<dbReference type="EMBL" id="JAKKPZ010000019">
    <property type="protein sequence ID" value="KAI1712254.1"/>
    <property type="molecule type" value="Genomic_DNA"/>
</dbReference>
<protein>
    <submittedName>
        <fullName evidence="1">Uncharacterized protein</fullName>
    </submittedName>
</protein>
<gene>
    <name evidence="1" type="ORF">DdX_09806</name>
</gene>
<proteinExistence type="predicted"/>
<keyword evidence="2" id="KW-1185">Reference proteome</keyword>
<evidence type="ECO:0000313" key="1">
    <source>
        <dbReference type="EMBL" id="KAI1712254.1"/>
    </source>
</evidence>
<name>A0AAD4N3B9_9BILA</name>
<dbReference type="Proteomes" id="UP001201812">
    <property type="component" value="Unassembled WGS sequence"/>
</dbReference>
<reference evidence="1" key="1">
    <citation type="submission" date="2022-01" db="EMBL/GenBank/DDBJ databases">
        <title>Genome Sequence Resource for Two Populations of Ditylenchus destructor, the Migratory Endoparasitic Phytonematode.</title>
        <authorList>
            <person name="Zhang H."/>
            <person name="Lin R."/>
            <person name="Xie B."/>
        </authorList>
    </citation>
    <scope>NUCLEOTIDE SEQUENCE</scope>
    <source>
        <strain evidence="1">BazhouSP</strain>
    </source>
</reference>
<comment type="caution">
    <text evidence="1">The sequence shown here is derived from an EMBL/GenBank/DDBJ whole genome shotgun (WGS) entry which is preliminary data.</text>
</comment>
<dbReference type="AlphaFoldDB" id="A0AAD4N3B9"/>
<sequence length="101" mass="11994">MWAVARNPLADRATVFVFQDGTHKNERWRKMSDQGKSCNGVWFYILDTYSHLNLWKKHFNFVFRLQECVVPRIAVNRSISFNTFHPLLTSKSNNPRDYKEA</sequence>